<dbReference type="PANTHER" id="PTHR32347:SF14">
    <property type="entry name" value="EFFLUX SYSTEM COMPONENT YKNX-RELATED"/>
    <property type="match status" value="1"/>
</dbReference>
<feature type="transmembrane region" description="Helical" evidence="5">
    <location>
        <begin position="34"/>
        <end position="55"/>
    </location>
</feature>
<dbReference type="Pfam" id="PF25954">
    <property type="entry name" value="Beta-barrel_RND_2"/>
    <property type="match status" value="1"/>
</dbReference>
<dbReference type="GO" id="GO:0016020">
    <property type="term" value="C:membrane"/>
    <property type="evidence" value="ECO:0007669"/>
    <property type="project" value="InterPro"/>
</dbReference>
<evidence type="ECO:0000256" key="1">
    <source>
        <dbReference type="ARBA" id="ARBA00004196"/>
    </source>
</evidence>
<dbReference type="EMBL" id="PXYK01000025">
    <property type="protein sequence ID" value="PSJ55846.1"/>
    <property type="molecule type" value="Genomic_DNA"/>
</dbReference>
<dbReference type="OrthoDB" id="9791520at2"/>
<protein>
    <submittedName>
        <fullName evidence="10">Efflux RND transporter periplasmic adaptor subunit</fullName>
    </submittedName>
</protein>
<reference evidence="10 11" key="1">
    <citation type="submission" date="2018-03" db="EMBL/GenBank/DDBJ databases">
        <title>The draft genome of Mesorhizobium sp. 6GN-30.</title>
        <authorList>
            <person name="Liu L."/>
            <person name="Li L."/>
            <person name="Wang T."/>
            <person name="Zhang X."/>
            <person name="Liang L."/>
        </authorList>
    </citation>
    <scope>NUCLEOTIDE SEQUENCE [LARGE SCALE GENOMIC DNA]</scope>
    <source>
        <strain evidence="10 11">6GN30</strain>
    </source>
</reference>
<dbReference type="Gene3D" id="1.10.287.470">
    <property type="entry name" value="Helix hairpin bin"/>
    <property type="match status" value="1"/>
</dbReference>
<dbReference type="NCBIfam" id="TIGR01730">
    <property type="entry name" value="RND_mfp"/>
    <property type="match status" value="1"/>
</dbReference>
<comment type="similarity">
    <text evidence="2">Belongs to the membrane fusion protein (MFP) (TC 8.A.1) family.</text>
</comment>
<evidence type="ECO:0000256" key="5">
    <source>
        <dbReference type="SAM" id="Phobius"/>
    </source>
</evidence>
<dbReference type="InterPro" id="IPR006143">
    <property type="entry name" value="RND_pump_MFP"/>
</dbReference>
<evidence type="ECO:0000259" key="9">
    <source>
        <dbReference type="Pfam" id="PF25967"/>
    </source>
</evidence>
<gene>
    <name evidence="10" type="ORF">C7I84_22300</name>
</gene>
<dbReference type="InterPro" id="IPR058625">
    <property type="entry name" value="MdtA-like_BSH"/>
</dbReference>
<evidence type="ECO:0000256" key="2">
    <source>
        <dbReference type="ARBA" id="ARBA00009477"/>
    </source>
</evidence>
<feature type="domain" description="CusB-like beta-barrel" evidence="8">
    <location>
        <begin position="254"/>
        <end position="329"/>
    </location>
</feature>
<evidence type="ECO:0000259" key="6">
    <source>
        <dbReference type="Pfam" id="PF25876"/>
    </source>
</evidence>
<comment type="subcellular location">
    <subcellularLocation>
        <location evidence="1">Cell envelope</location>
    </subcellularLocation>
</comment>
<feature type="domain" description="Multidrug resistance protein MdtA-like alpha-helical hairpin" evidence="6">
    <location>
        <begin position="138"/>
        <end position="203"/>
    </location>
</feature>
<keyword evidence="11" id="KW-1185">Reference proteome</keyword>
<dbReference type="InterPro" id="IPR058624">
    <property type="entry name" value="MdtA-like_HH"/>
</dbReference>
<dbReference type="AlphaFoldDB" id="A0A2P7S080"/>
<feature type="domain" description="Multidrug resistance protein MdtA-like barrel-sandwich hybrid" evidence="7">
    <location>
        <begin position="89"/>
        <end position="243"/>
    </location>
</feature>
<evidence type="ECO:0000313" key="10">
    <source>
        <dbReference type="EMBL" id="PSJ55846.1"/>
    </source>
</evidence>
<evidence type="ECO:0000256" key="3">
    <source>
        <dbReference type="ARBA" id="ARBA00023054"/>
    </source>
</evidence>
<dbReference type="InterPro" id="IPR050465">
    <property type="entry name" value="UPF0194_transport"/>
</dbReference>
<evidence type="ECO:0000313" key="11">
    <source>
        <dbReference type="Proteomes" id="UP000241229"/>
    </source>
</evidence>
<dbReference type="InterPro" id="IPR058792">
    <property type="entry name" value="Beta-barrel_RND_2"/>
</dbReference>
<dbReference type="PANTHER" id="PTHR32347">
    <property type="entry name" value="EFFLUX SYSTEM COMPONENT YKNX-RELATED"/>
    <property type="match status" value="1"/>
</dbReference>
<evidence type="ECO:0000259" key="8">
    <source>
        <dbReference type="Pfam" id="PF25954"/>
    </source>
</evidence>
<dbReference type="FunFam" id="2.40.30.170:FF:000010">
    <property type="entry name" value="Efflux RND transporter periplasmic adaptor subunit"/>
    <property type="match status" value="1"/>
</dbReference>
<dbReference type="Proteomes" id="UP000241229">
    <property type="component" value="Unassembled WGS sequence"/>
</dbReference>
<keyword evidence="3 4" id="KW-0175">Coiled coil</keyword>
<keyword evidence="5" id="KW-0472">Membrane</keyword>
<keyword evidence="5" id="KW-1133">Transmembrane helix</keyword>
<accession>A0A2P7S080</accession>
<dbReference type="GO" id="GO:0030313">
    <property type="term" value="C:cell envelope"/>
    <property type="evidence" value="ECO:0007669"/>
    <property type="project" value="UniProtKB-SubCell"/>
</dbReference>
<dbReference type="Gene3D" id="6.20.50.140">
    <property type="match status" value="1"/>
</dbReference>
<keyword evidence="5" id="KW-0812">Transmembrane</keyword>
<dbReference type="Pfam" id="PF25967">
    <property type="entry name" value="RND-MFP_C"/>
    <property type="match status" value="1"/>
</dbReference>
<dbReference type="Gene3D" id="2.40.50.100">
    <property type="match status" value="1"/>
</dbReference>
<dbReference type="Gene3D" id="2.40.30.170">
    <property type="match status" value="1"/>
</dbReference>
<evidence type="ECO:0000256" key="4">
    <source>
        <dbReference type="SAM" id="Coils"/>
    </source>
</evidence>
<evidence type="ECO:0000259" key="7">
    <source>
        <dbReference type="Pfam" id="PF25917"/>
    </source>
</evidence>
<name>A0A2P7S080_9HYPH</name>
<sequence>MDQIVNRPGADNPPSIEAALGLDASPRVRWRRRLVRATLAAALLAAAAGGVYWWASPSQAPITFATVPATRGNLTVEVSATGTLQPLTQVDISSELSGVVRSVAVDENQTVRKGEVLAELDTVRTLANVDRAEASVKVAQAQIGQAETTLKEAEQTLTRSQRLSDRGMVAQQGLDTALATRDRAIAALAVAEANLAIAQAELELQKADLQKSRIYAPIDGIVLTRSVDPGQTVASSLQAPVLFVLAADLKKMELKAAIDEADIGGVKPGQAARFTVDAFPDRRFDADIRDISYASATTEGVVTYNARLDVDNDELLLRPGMTATVSVVTRQAGDVLTVPNAAFRYSPPVQASQTGWSLQRLFMPRMGRPRGARPAAREQDGTRTLYLLKDGQPEAVRVKAGASDGENTEILSGLSEGDQVITGARGARGG</sequence>
<dbReference type="GO" id="GO:0022857">
    <property type="term" value="F:transmembrane transporter activity"/>
    <property type="evidence" value="ECO:0007669"/>
    <property type="project" value="InterPro"/>
</dbReference>
<dbReference type="SUPFAM" id="SSF111369">
    <property type="entry name" value="HlyD-like secretion proteins"/>
    <property type="match status" value="1"/>
</dbReference>
<proteinExistence type="inferred from homology"/>
<feature type="coiled-coil region" evidence="4">
    <location>
        <begin position="129"/>
        <end position="210"/>
    </location>
</feature>
<dbReference type="Pfam" id="PF25876">
    <property type="entry name" value="HH_MFP_RND"/>
    <property type="match status" value="1"/>
</dbReference>
<feature type="domain" description="Multidrug resistance protein MdtA-like C-terminal permuted SH3" evidence="9">
    <location>
        <begin position="378"/>
        <end position="423"/>
    </location>
</feature>
<dbReference type="Pfam" id="PF25917">
    <property type="entry name" value="BSH_RND"/>
    <property type="match status" value="1"/>
</dbReference>
<dbReference type="InterPro" id="IPR058627">
    <property type="entry name" value="MdtA-like_C"/>
</dbReference>
<dbReference type="RefSeq" id="WP_106774425.1">
    <property type="nucleotide sequence ID" value="NZ_PXYK01000025.1"/>
</dbReference>
<comment type="caution">
    <text evidence="10">The sequence shown here is derived from an EMBL/GenBank/DDBJ whole genome shotgun (WGS) entry which is preliminary data.</text>
</comment>
<organism evidence="10 11">
    <name type="scientific">Kumtagia ephedrae</name>
    <dbReference type="NCBI Taxonomy" id="2116701"/>
    <lineage>
        <taxon>Bacteria</taxon>
        <taxon>Pseudomonadati</taxon>
        <taxon>Pseudomonadota</taxon>
        <taxon>Alphaproteobacteria</taxon>
        <taxon>Hyphomicrobiales</taxon>
        <taxon>Phyllobacteriaceae</taxon>
        <taxon>Kumtagia</taxon>
    </lineage>
</organism>